<accession>A0AA37WFQ0</accession>
<keyword evidence="4" id="KW-0804">Transcription</keyword>
<evidence type="ECO:0000256" key="4">
    <source>
        <dbReference type="ARBA" id="ARBA00023163"/>
    </source>
</evidence>
<dbReference type="Gene3D" id="1.10.10.10">
    <property type="entry name" value="Winged helix-like DNA-binding domain superfamily/Winged helix DNA-binding domain"/>
    <property type="match status" value="1"/>
</dbReference>
<evidence type="ECO:0000256" key="3">
    <source>
        <dbReference type="ARBA" id="ARBA00023125"/>
    </source>
</evidence>
<comment type="similarity">
    <text evidence="1">Belongs to the BlaI transcriptional regulatory family.</text>
</comment>
<keyword evidence="3" id="KW-0238">DNA-binding</keyword>
<keyword evidence="6" id="KW-1185">Reference proteome</keyword>
<evidence type="ECO:0000313" key="6">
    <source>
        <dbReference type="Proteomes" id="UP001156666"/>
    </source>
</evidence>
<evidence type="ECO:0000256" key="1">
    <source>
        <dbReference type="ARBA" id="ARBA00011046"/>
    </source>
</evidence>
<evidence type="ECO:0000256" key="2">
    <source>
        <dbReference type="ARBA" id="ARBA00023015"/>
    </source>
</evidence>
<dbReference type="SUPFAM" id="SSF46785">
    <property type="entry name" value="Winged helix' DNA-binding domain"/>
    <property type="match status" value="1"/>
</dbReference>
<dbReference type="GO" id="GO:0003677">
    <property type="term" value="F:DNA binding"/>
    <property type="evidence" value="ECO:0007669"/>
    <property type="project" value="UniProtKB-KW"/>
</dbReference>
<dbReference type="InterPro" id="IPR036388">
    <property type="entry name" value="WH-like_DNA-bd_sf"/>
</dbReference>
<gene>
    <name evidence="5" type="ORF">GCM10007940_36190</name>
</gene>
<proteinExistence type="inferred from homology"/>
<dbReference type="GO" id="GO:0045892">
    <property type="term" value="P:negative regulation of DNA-templated transcription"/>
    <property type="evidence" value="ECO:0007669"/>
    <property type="project" value="InterPro"/>
</dbReference>
<dbReference type="AlphaFoldDB" id="A0AA37WFQ0"/>
<name>A0AA37WFQ0_9BACT</name>
<reference evidence="5" key="2">
    <citation type="submission" date="2023-01" db="EMBL/GenBank/DDBJ databases">
        <title>Draft genome sequence of Portibacter lacus strain NBRC 108769.</title>
        <authorList>
            <person name="Sun Q."/>
            <person name="Mori K."/>
        </authorList>
    </citation>
    <scope>NUCLEOTIDE SEQUENCE</scope>
    <source>
        <strain evidence="5">NBRC 108769</strain>
    </source>
</reference>
<dbReference type="Pfam" id="PF03965">
    <property type="entry name" value="Penicillinase_R"/>
    <property type="match status" value="1"/>
</dbReference>
<dbReference type="InterPro" id="IPR005650">
    <property type="entry name" value="BlaI_family"/>
</dbReference>
<dbReference type="InterPro" id="IPR036390">
    <property type="entry name" value="WH_DNA-bd_sf"/>
</dbReference>
<dbReference type="RefSeq" id="WP_235292948.1">
    <property type="nucleotide sequence ID" value="NZ_BSOH01000023.1"/>
</dbReference>
<sequence length="115" mass="13899">MIRRYNEKEEEVMYILWKLKKAYVQDILNEMPEPKPHYNTVSSTVRKLEKEGHIGHTSHGRSHKYYAISKKKGYRSVLFEHLYNEYFGSEKKFLAYTIEKLQLKKSDVLKIMKKR</sequence>
<dbReference type="Proteomes" id="UP001156666">
    <property type="component" value="Unassembled WGS sequence"/>
</dbReference>
<dbReference type="EMBL" id="BSOH01000023">
    <property type="protein sequence ID" value="GLR19003.1"/>
    <property type="molecule type" value="Genomic_DNA"/>
</dbReference>
<protein>
    <submittedName>
        <fullName evidence="5">Transcriptional regulator</fullName>
    </submittedName>
</protein>
<keyword evidence="2" id="KW-0805">Transcription regulation</keyword>
<organism evidence="5 6">
    <name type="scientific">Portibacter lacus</name>
    <dbReference type="NCBI Taxonomy" id="1099794"/>
    <lineage>
        <taxon>Bacteria</taxon>
        <taxon>Pseudomonadati</taxon>
        <taxon>Bacteroidota</taxon>
        <taxon>Saprospiria</taxon>
        <taxon>Saprospirales</taxon>
        <taxon>Haliscomenobacteraceae</taxon>
        <taxon>Portibacter</taxon>
    </lineage>
</organism>
<evidence type="ECO:0000313" key="5">
    <source>
        <dbReference type="EMBL" id="GLR19003.1"/>
    </source>
</evidence>
<comment type="caution">
    <text evidence="5">The sequence shown here is derived from an EMBL/GenBank/DDBJ whole genome shotgun (WGS) entry which is preliminary data.</text>
</comment>
<reference evidence="5" key="1">
    <citation type="journal article" date="2014" name="Int. J. Syst. Evol. Microbiol.">
        <title>Complete genome sequence of Corynebacterium casei LMG S-19264T (=DSM 44701T), isolated from a smear-ripened cheese.</title>
        <authorList>
            <consortium name="US DOE Joint Genome Institute (JGI-PGF)"/>
            <person name="Walter F."/>
            <person name="Albersmeier A."/>
            <person name="Kalinowski J."/>
            <person name="Ruckert C."/>
        </authorList>
    </citation>
    <scope>NUCLEOTIDE SEQUENCE</scope>
    <source>
        <strain evidence="5">NBRC 108769</strain>
    </source>
</reference>